<dbReference type="RefSeq" id="WP_011499599.1">
    <property type="nucleotide sequence ID" value="NC_007955.1"/>
</dbReference>
<dbReference type="Proteomes" id="UP000001979">
    <property type="component" value="Chromosome"/>
</dbReference>
<dbReference type="SMART" id="SM00564">
    <property type="entry name" value="PQQ"/>
    <property type="match status" value="4"/>
</dbReference>
<evidence type="ECO:0000259" key="2">
    <source>
        <dbReference type="Pfam" id="PF13360"/>
    </source>
</evidence>
<organism evidence="3 4">
    <name type="scientific">Methanococcoides burtonii (strain DSM 6242 / NBRC 107633 / OCM 468 / ACE-M)</name>
    <dbReference type="NCBI Taxonomy" id="259564"/>
    <lineage>
        <taxon>Archaea</taxon>
        <taxon>Methanobacteriati</taxon>
        <taxon>Methanobacteriota</taxon>
        <taxon>Stenosarchaea group</taxon>
        <taxon>Methanomicrobia</taxon>
        <taxon>Methanosarcinales</taxon>
        <taxon>Methanosarcinaceae</taxon>
        <taxon>Methanococcoides</taxon>
    </lineage>
</organism>
<dbReference type="InterPro" id="IPR002372">
    <property type="entry name" value="PQQ_rpt_dom"/>
</dbReference>
<dbReference type="PANTHER" id="PTHR34512">
    <property type="entry name" value="CELL SURFACE PROTEIN"/>
    <property type="match status" value="1"/>
</dbReference>
<dbReference type="KEGG" id="mbu:Mbur_1549"/>
<name>Q12VS1_METBU</name>
<dbReference type="InterPro" id="IPR018391">
    <property type="entry name" value="PQQ_b-propeller_rpt"/>
</dbReference>
<sequence>MEEMNKKRIALLSGVILIILILPSMACASSNWYQFQMDEANSGVTGDESPISDPWDDNSMSWEKQLSDGIDCTPIVIDDLVYVATGDNTVFAIHKKTGEIEWESSSSGSGFLVSNLAYGNDMIFVPTMNGYIYAFDADNGNEKWNAKVSDAQLNTPVKYDNNKIFFGDCSVGGASETSSAGTYYCYDDEGKEVWNRTSNSGTGYYWAGAAVKGKYLIYGDDGSNLTSVNKNTGDTVDEIDASSVYGIDVGNIRSSIMYDDNKIYFTSKSGYCYALGFESSTGLFDTTDKHKANIGISTSTPVIYKERIYVGHSNGFSCLKASDLTSIWDFSTDGAVQSSPAISSHDDAGNGDVYIYFTTNTAEGKVYCIKDDGENNDPELKWSYGNPDKTAYSLAGVSISDGWVYYGTDSNYLFGLTNKEKTVEDTDSSSSGSSSGSSGGATGEAPENIVLEDNLQTIITVGNRANYEFNNPSNCIMSISFDPKMNAGYKAAKIEILKSTSSYATPISGEVFQNMNIWVGKVGFATPENMENINVEFKVLRSWINENNIDRSSIKLNRYHDEKWNSLNTVEITEREDQDSLYFSAETPGFSPFVITGEKVQIVKTAIENDVAEQESLEEADSAEQADTPKENPGFEGIFMVIGLLLSVFCIKKKGQ</sequence>
<dbReference type="AlphaFoldDB" id="Q12VS1"/>
<dbReference type="Gene3D" id="2.130.10.10">
    <property type="entry name" value="YVTN repeat-like/Quinoprotein amine dehydrogenase"/>
    <property type="match status" value="2"/>
</dbReference>
<dbReference type="SUPFAM" id="SSF50998">
    <property type="entry name" value="Quinoprotein alcohol dehydrogenase-like"/>
    <property type="match status" value="1"/>
</dbReference>
<dbReference type="NCBIfam" id="TIGR04213">
    <property type="entry name" value="PGF_pre_PGF"/>
    <property type="match status" value="1"/>
</dbReference>
<feature type="domain" description="Pyrrolo-quinoline quinone repeat" evidence="2">
    <location>
        <begin position="57"/>
        <end position="108"/>
    </location>
</feature>
<evidence type="ECO:0000313" key="3">
    <source>
        <dbReference type="EMBL" id="ABE52455.1"/>
    </source>
</evidence>
<keyword evidence="4" id="KW-1185">Reference proteome</keyword>
<dbReference type="PANTHER" id="PTHR34512:SF30">
    <property type="entry name" value="OUTER MEMBRANE PROTEIN ASSEMBLY FACTOR BAMB"/>
    <property type="match status" value="1"/>
</dbReference>
<dbReference type="InterPro" id="IPR015943">
    <property type="entry name" value="WD40/YVTN_repeat-like_dom_sf"/>
</dbReference>
<dbReference type="Pfam" id="PF13360">
    <property type="entry name" value="PQQ_2"/>
    <property type="match status" value="2"/>
</dbReference>
<accession>Q12VS1</accession>
<dbReference type="GeneID" id="25393172"/>
<dbReference type="STRING" id="259564.Mbur_1549"/>
<dbReference type="CDD" id="cd10276">
    <property type="entry name" value="BamB_YfgL"/>
    <property type="match status" value="1"/>
</dbReference>
<feature type="domain" description="Pyrrolo-quinoline quinone repeat" evidence="2">
    <location>
        <begin position="115"/>
        <end position="328"/>
    </location>
</feature>
<proteinExistence type="predicted"/>
<feature type="region of interest" description="Disordered" evidence="1">
    <location>
        <begin position="423"/>
        <end position="447"/>
    </location>
</feature>
<dbReference type="InterPro" id="IPR026453">
    <property type="entry name" value="PGF_pre_PGF"/>
</dbReference>
<protein>
    <submittedName>
        <fullName evidence="3">Pyrrolo-quinoline quinone-dependent enzyme</fullName>
    </submittedName>
</protein>
<evidence type="ECO:0000256" key="1">
    <source>
        <dbReference type="SAM" id="MobiDB-lite"/>
    </source>
</evidence>
<reference evidence="4" key="1">
    <citation type="journal article" date="2009" name="ISME J.">
        <title>The genome sequence of the psychrophilic archaeon, Methanococcoides burtonii: the role of genome evolution in cold adaptation.</title>
        <authorList>
            <person name="Allen M.A."/>
            <person name="Lauro F.M."/>
            <person name="Williams T.J."/>
            <person name="Burg D."/>
            <person name="Siddiqui K.S."/>
            <person name="De Francisci D."/>
            <person name="Chong K.W."/>
            <person name="Pilak O."/>
            <person name="Chew H.H."/>
            <person name="De Maere M.Z."/>
            <person name="Ting L."/>
            <person name="Katrib M."/>
            <person name="Ng C."/>
            <person name="Sowers K.R."/>
            <person name="Galperin M.Y."/>
            <person name="Anderson I.J."/>
            <person name="Ivanova N."/>
            <person name="Dalin E."/>
            <person name="Martinez M."/>
            <person name="Lapidus A."/>
            <person name="Hauser L."/>
            <person name="Land M."/>
            <person name="Thomas T."/>
            <person name="Cavicchioli R."/>
        </authorList>
    </citation>
    <scope>NUCLEOTIDE SEQUENCE [LARGE SCALE GENOMIC DNA]</scope>
    <source>
        <strain evidence="4">DSM 6242 / NBRC 107633 / OCM 468 / ACE-M</strain>
    </source>
</reference>
<gene>
    <name evidence="3" type="ordered locus">Mbur_1549</name>
</gene>
<dbReference type="OrthoDB" id="136681at2157"/>
<dbReference type="HOGENOM" id="CLU_417769_0_0_2"/>
<evidence type="ECO:0000313" key="4">
    <source>
        <dbReference type="Proteomes" id="UP000001979"/>
    </source>
</evidence>
<dbReference type="InterPro" id="IPR011047">
    <property type="entry name" value="Quinoprotein_ADH-like_sf"/>
</dbReference>
<dbReference type="EMBL" id="CP000300">
    <property type="protein sequence ID" value="ABE52455.1"/>
    <property type="molecule type" value="Genomic_DNA"/>
</dbReference>